<reference evidence="2 3" key="1">
    <citation type="submission" date="2023-10" db="EMBL/GenBank/DDBJ databases">
        <title>Two novel species belonging to the OM43/NOR5 clade.</title>
        <authorList>
            <person name="Park M."/>
        </authorList>
    </citation>
    <scope>NUCLEOTIDE SEQUENCE [LARGE SCALE GENOMIC DNA]</scope>
    <source>
        <strain evidence="2 3">IMCC43200</strain>
    </source>
</reference>
<dbReference type="EMBL" id="CP136864">
    <property type="protein sequence ID" value="WOJ93686.1"/>
    <property type="molecule type" value="Genomic_DNA"/>
</dbReference>
<accession>A0ABZ0I3C2</accession>
<keyword evidence="1" id="KW-0175">Coiled coil</keyword>
<gene>
    <name evidence="2" type="ORF">R0135_00620</name>
</gene>
<dbReference type="RefSeq" id="WP_407348330.1">
    <property type="nucleotide sequence ID" value="NZ_CP136864.1"/>
</dbReference>
<evidence type="ECO:0000313" key="3">
    <source>
        <dbReference type="Proteomes" id="UP001626537"/>
    </source>
</evidence>
<feature type="coiled-coil region" evidence="1">
    <location>
        <begin position="60"/>
        <end position="89"/>
    </location>
</feature>
<organism evidence="2 3">
    <name type="scientific">Congregibacter variabilis</name>
    <dbReference type="NCBI Taxonomy" id="3081200"/>
    <lineage>
        <taxon>Bacteria</taxon>
        <taxon>Pseudomonadati</taxon>
        <taxon>Pseudomonadota</taxon>
        <taxon>Gammaproteobacteria</taxon>
        <taxon>Cellvibrionales</taxon>
        <taxon>Halieaceae</taxon>
        <taxon>Congregibacter</taxon>
    </lineage>
</organism>
<proteinExistence type="predicted"/>
<evidence type="ECO:0000256" key="1">
    <source>
        <dbReference type="SAM" id="Coils"/>
    </source>
</evidence>
<sequence>MFDKFKRSSAAARLLEEALYEQVVNELSQSKKRNGLWAKALADSGGSEDKAKSLYIRYRVQSLKDESEMAEAIAEQEEHQRRQEEWQRKNAPIIERKKRVDAAEAILRSKGYKLVSKGTFWVIKEPAGGRQRIGSLAELEEYAISRKR</sequence>
<keyword evidence="3" id="KW-1185">Reference proteome</keyword>
<dbReference type="Proteomes" id="UP001626537">
    <property type="component" value="Chromosome"/>
</dbReference>
<evidence type="ECO:0000313" key="2">
    <source>
        <dbReference type="EMBL" id="WOJ93686.1"/>
    </source>
</evidence>
<name>A0ABZ0I3C2_9GAMM</name>
<protein>
    <submittedName>
        <fullName evidence="2">Uncharacterized protein</fullName>
    </submittedName>
</protein>